<dbReference type="InterPro" id="IPR005490">
    <property type="entry name" value="LD_TPept_cat_dom"/>
</dbReference>
<reference evidence="10" key="1">
    <citation type="submission" date="2020-10" db="EMBL/GenBank/DDBJ databases">
        <authorList>
            <person name="Gilroy R."/>
        </authorList>
    </citation>
    <scope>NUCLEOTIDE SEQUENCE</scope>
    <source>
        <strain evidence="10">ChiSxjej2B14-8506</strain>
    </source>
</reference>
<dbReference type="EMBL" id="DVNK01000009">
    <property type="protein sequence ID" value="HIU45864.1"/>
    <property type="molecule type" value="Genomic_DNA"/>
</dbReference>
<keyword evidence="2" id="KW-0808">Transferase</keyword>
<gene>
    <name evidence="10" type="ORF">IAC59_01225</name>
</gene>
<dbReference type="SUPFAM" id="SSF47090">
    <property type="entry name" value="PGBD-like"/>
    <property type="match status" value="2"/>
</dbReference>
<reference evidence="10" key="2">
    <citation type="journal article" date="2021" name="PeerJ">
        <title>Extensive microbial diversity within the chicken gut microbiome revealed by metagenomics and culture.</title>
        <authorList>
            <person name="Gilroy R."/>
            <person name="Ravi A."/>
            <person name="Getino M."/>
            <person name="Pursley I."/>
            <person name="Horton D.L."/>
            <person name="Alikhan N.F."/>
            <person name="Baker D."/>
            <person name="Gharbi K."/>
            <person name="Hall N."/>
            <person name="Watson M."/>
            <person name="Adriaenssens E.M."/>
            <person name="Foster-Nyarko E."/>
            <person name="Jarju S."/>
            <person name="Secka A."/>
            <person name="Antonio M."/>
            <person name="Oren A."/>
            <person name="Chaudhuri R.R."/>
            <person name="La Ragione R."/>
            <person name="Hildebrand F."/>
            <person name="Pallen M.J."/>
        </authorList>
    </citation>
    <scope>NUCLEOTIDE SEQUENCE</scope>
    <source>
        <strain evidence="10">ChiSxjej2B14-8506</strain>
    </source>
</reference>
<dbReference type="CDD" id="cd16913">
    <property type="entry name" value="YkuD_like"/>
    <property type="match status" value="1"/>
</dbReference>
<keyword evidence="8" id="KW-0732">Signal</keyword>
<feature type="active site" description="Nucleophile" evidence="6">
    <location>
        <position position="473"/>
    </location>
</feature>
<dbReference type="PANTHER" id="PTHR30582:SF2">
    <property type="entry name" value="L,D-TRANSPEPTIDASE YCIB-RELATED"/>
    <property type="match status" value="1"/>
</dbReference>
<evidence type="ECO:0000256" key="3">
    <source>
        <dbReference type="ARBA" id="ARBA00022960"/>
    </source>
</evidence>
<dbReference type="PROSITE" id="PS52029">
    <property type="entry name" value="LD_TPASE"/>
    <property type="match status" value="1"/>
</dbReference>
<feature type="chain" id="PRO_5039378959" evidence="8">
    <location>
        <begin position="26"/>
        <end position="498"/>
    </location>
</feature>
<evidence type="ECO:0000256" key="8">
    <source>
        <dbReference type="SAM" id="SignalP"/>
    </source>
</evidence>
<feature type="compositionally biased region" description="Low complexity" evidence="7">
    <location>
        <begin position="67"/>
        <end position="112"/>
    </location>
</feature>
<evidence type="ECO:0000313" key="11">
    <source>
        <dbReference type="Proteomes" id="UP000824123"/>
    </source>
</evidence>
<dbReference type="Gene3D" id="1.10.101.10">
    <property type="entry name" value="PGBD-like superfamily/PGBD"/>
    <property type="match status" value="2"/>
</dbReference>
<evidence type="ECO:0000256" key="2">
    <source>
        <dbReference type="ARBA" id="ARBA00022679"/>
    </source>
</evidence>
<dbReference type="Pfam" id="PF03734">
    <property type="entry name" value="YkuD"/>
    <property type="match status" value="1"/>
</dbReference>
<dbReference type="PANTHER" id="PTHR30582">
    <property type="entry name" value="L,D-TRANSPEPTIDASE"/>
    <property type="match status" value="1"/>
</dbReference>
<sequence>MHRRLITALVAILLAFALVIPSALADDSVGLISRAARATATATDKATPEPDKPGSATAVPTIKPVSSTRPTATAKPTATSRPTAKPTATPTAAPTEEPTIAPTAIPTLEPQPTATPLPLPLREDDRGDLVKQIQTRLRELGFLNDTADGIFGPNTLKAVKAFQEFVYEYLSLELHYIDPNATPEPTAEPTPTPEPTEEPTPTPTEAPTERPTAMPSLAPGESAAPGTPVPATAAPATSTPAPTPALPTATPYVADGIVDEQGYALLTGDDFPAYVSDLEKGAEGTDVRRLQTRLTTLYYLTDGIDGIFGSNTQSAVKYFQKHNDLEQTGIADEQTQLKLYSSDAVPTAKPTLQPASRDSKGNGKSYSKYKLVIDVSDQRVYAYGYENGAYGPLARVMVCSTGTKSDPTPLGTYTSTERLGKWYYFTKFKCWAQYAYRITGPYYFHSVLFNNKGDSKPTSSSVRNLGKRASHGCVRLSVEDAKWIYNNCDAGTTVVVRE</sequence>
<dbReference type="AlphaFoldDB" id="A0A9D1LPW6"/>
<keyword evidence="5 6" id="KW-0961">Cell wall biogenesis/degradation</keyword>
<feature type="active site" description="Proton donor/acceptor" evidence="6">
    <location>
        <position position="445"/>
    </location>
</feature>
<dbReference type="GO" id="GO:0071972">
    <property type="term" value="F:peptidoglycan L,D-transpeptidase activity"/>
    <property type="evidence" value="ECO:0007669"/>
    <property type="project" value="TreeGrafter"/>
</dbReference>
<dbReference type="InterPro" id="IPR036365">
    <property type="entry name" value="PGBD-like_sf"/>
</dbReference>
<protein>
    <submittedName>
        <fullName evidence="10">Peptidoglycan-binding protein</fullName>
    </submittedName>
</protein>
<organism evidence="10 11">
    <name type="scientific">Candidatus Fimadaptatus faecigallinarum</name>
    <dbReference type="NCBI Taxonomy" id="2840814"/>
    <lineage>
        <taxon>Bacteria</taxon>
        <taxon>Bacillati</taxon>
        <taxon>Bacillota</taxon>
        <taxon>Clostridia</taxon>
        <taxon>Eubacteriales</taxon>
        <taxon>Candidatus Fimadaptatus</taxon>
    </lineage>
</organism>
<dbReference type="SUPFAM" id="SSF141523">
    <property type="entry name" value="L,D-transpeptidase catalytic domain-like"/>
    <property type="match status" value="1"/>
</dbReference>
<feature type="signal peptide" evidence="8">
    <location>
        <begin position="1"/>
        <end position="25"/>
    </location>
</feature>
<dbReference type="InterPro" id="IPR050979">
    <property type="entry name" value="LD-transpeptidase"/>
</dbReference>
<evidence type="ECO:0000256" key="7">
    <source>
        <dbReference type="SAM" id="MobiDB-lite"/>
    </source>
</evidence>
<dbReference type="GO" id="GO:0018104">
    <property type="term" value="P:peptidoglycan-protein cross-linking"/>
    <property type="evidence" value="ECO:0007669"/>
    <property type="project" value="TreeGrafter"/>
</dbReference>
<dbReference type="GO" id="GO:0071555">
    <property type="term" value="P:cell wall organization"/>
    <property type="evidence" value="ECO:0007669"/>
    <property type="project" value="UniProtKB-UniRule"/>
</dbReference>
<accession>A0A9D1LPW6</accession>
<dbReference type="InterPro" id="IPR036366">
    <property type="entry name" value="PGBDSf"/>
</dbReference>
<dbReference type="GO" id="GO:0008360">
    <property type="term" value="P:regulation of cell shape"/>
    <property type="evidence" value="ECO:0007669"/>
    <property type="project" value="UniProtKB-UniRule"/>
</dbReference>
<feature type="domain" description="L,D-TPase catalytic" evidence="9">
    <location>
        <begin position="369"/>
        <end position="497"/>
    </location>
</feature>
<evidence type="ECO:0000313" key="10">
    <source>
        <dbReference type="EMBL" id="HIU45864.1"/>
    </source>
</evidence>
<evidence type="ECO:0000259" key="9">
    <source>
        <dbReference type="PROSITE" id="PS52029"/>
    </source>
</evidence>
<dbReference type="InterPro" id="IPR038063">
    <property type="entry name" value="Transpep_catalytic_dom"/>
</dbReference>
<comment type="caution">
    <text evidence="10">The sequence shown here is derived from an EMBL/GenBank/DDBJ whole genome shotgun (WGS) entry which is preliminary data.</text>
</comment>
<feature type="region of interest" description="Disordered" evidence="7">
    <location>
        <begin position="39"/>
        <end position="124"/>
    </location>
</feature>
<evidence type="ECO:0000256" key="6">
    <source>
        <dbReference type="PROSITE-ProRule" id="PRU01373"/>
    </source>
</evidence>
<keyword evidence="4 6" id="KW-0573">Peptidoglycan synthesis</keyword>
<feature type="region of interest" description="Disordered" evidence="7">
    <location>
        <begin position="179"/>
        <end position="247"/>
    </location>
</feature>
<dbReference type="Proteomes" id="UP000824123">
    <property type="component" value="Unassembled WGS sequence"/>
</dbReference>
<evidence type="ECO:0000256" key="5">
    <source>
        <dbReference type="ARBA" id="ARBA00023316"/>
    </source>
</evidence>
<dbReference type="InterPro" id="IPR002477">
    <property type="entry name" value="Peptidoglycan-bd-like"/>
</dbReference>
<evidence type="ECO:0000256" key="4">
    <source>
        <dbReference type="ARBA" id="ARBA00022984"/>
    </source>
</evidence>
<feature type="compositionally biased region" description="Low complexity" evidence="7">
    <location>
        <begin position="223"/>
        <end position="247"/>
    </location>
</feature>
<comment type="pathway">
    <text evidence="1 6">Cell wall biogenesis; peptidoglycan biosynthesis.</text>
</comment>
<dbReference type="GO" id="GO:0005576">
    <property type="term" value="C:extracellular region"/>
    <property type="evidence" value="ECO:0007669"/>
    <property type="project" value="TreeGrafter"/>
</dbReference>
<dbReference type="Gene3D" id="2.40.440.10">
    <property type="entry name" value="L,D-transpeptidase catalytic domain-like"/>
    <property type="match status" value="1"/>
</dbReference>
<dbReference type="GO" id="GO:0016740">
    <property type="term" value="F:transferase activity"/>
    <property type="evidence" value="ECO:0007669"/>
    <property type="project" value="UniProtKB-KW"/>
</dbReference>
<keyword evidence="3 6" id="KW-0133">Cell shape</keyword>
<proteinExistence type="predicted"/>
<evidence type="ECO:0000256" key="1">
    <source>
        <dbReference type="ARBA" id="ARBA00004752"/>
    </source>
</evidence>
<feature type="compositionally biased region" description="Pro residues" evidence="7">
    <location>
        <begin position="186"/>
        <end position="204"/>
    </location>
</feature>
<feature type="region of interest" description="Disordered" evidence="7">
    <location>
        <begin position="345"/>
        <end position="364"/>
    </location>
</feature>
<dbReference type="Pfam" id="PF01471">
    <property type="entry name" value="PG_binding_1"/>
    <property type="match status" value="2"/>
</dbReference>
<name>A0A9D1LPW6_9FIRM</name>